<dbReference type="PANTHER" id="PTHR45444">
    <property type="entry name" value="XANTHINE DEHYDROGENASE"/>
    <property type="match status" value="1"/>
</dbReference>
<dbReference type="FunFam" id="3.10.20.30:FF:000012">
    <property type="entry name" value="Xanthine dehydrogenase/oxidase"/>
    <property type="match status" value="1"/>
</dbReference>
<evidence type="ECO:0008006" key="18">
    <source>
        <dbReference type="Google" id="ProtNLM"/>
    </source>
</evidence>
<keyword evidence="11" id="KW-0411">Iron-sulfur</keyword>
<dbReference type="Pfam" id="PF03450">
    <property type="entry name" value="CO_deh_flav_C"/>
    <property type="match status" value="1"/>
</dbReference>
<evidence type="ECO:0000256" key="6">
    <source>
        <dbReference type="ARBA" id="ARBA00022714"/>
    </source>
</evidence>
<evidence type="ECO:0000259" key="15">
    <source>
        <dbReference type="PROSITE" id="PS51387"/>
    </source>
</evidence>
<dbReference type="InterPro" id="IPR016208">
    <property type="entry name" value="Ald_Oxase/xanthine_DH-like"/>
</dbReference>
<dbReference type="Proteomes" id="UP000708208">
    <property type="component" value="Unassembled WGS sequence"/>
</dbReference>
<keyword evidence="12" id="KW-0520">NAD</keyword>
<dbReference type="SMART" id="SM01008">
    <property type="entry name" value="Ald_Xan_dh_C"/>
    <property type="match status" value="1"/>
</dbReference>
<evidence type="ECO:0000313" key="16">
    <source>
        <dbReference type="EMBL" id="CAG7709161.1"/>
    </source>
</evidence>
<dbReference type="PROSITE" id="PS51387">
    <property type="entry name" value="FAD_PCMH"/>
    <property type="match status" value="1"/>
</dbReference>
<comment type="cofactor">
    <cofactor evidence="13">
        <name>[2Fe-2S] cluster</name>
        <dbReference type="ChEBI" id="CHEBI:190135"/>
    </cofactor>
</comment>
<keyword evidence="7" id="KW-0479">Metal-binding</keyword>
<organism evidence="16 17">
    <name type="scientific">Allacma fusca</name>
    <dbReference type="NCBI Taxonomy" id="39272"/>
    <lineage>
        <taxon>Eukaryota</taxon>
        <taxon>Metazoa</taxon>
        <taxon>Ecdysozoa</taxon>
        <taxon>Arthropoda</taxon>
        <taxon>Hexapoda</taxon>
        <taxon>Collembola</taxon>
        <taxon>Symphypleona</taxon>
        <taxon>Sminthuridae</taxon>
        <taxon>Allacma</taxon>
    </lineage>
</organism>
<dbReference type="FunFam" id="3.30.390.50:FF:000003">
    <property type="entry name" value="Aldehyde oxidase1"/>
    <property type="match status" value="1"/>
</dbReference>
<evidence type="ECO:0000256" key="10">
    <source>
        <dbReference type="ARBA" id="ARBA00023004"/>
    </source>
</evidence>
<keyword evidence="9" id="KW-0560">Oxidoreductase</keyword>
<protein>
    <recommendedName>
        <fullName evidence="18">Xanthine dehydrogenase</fullName>
    </recommendedName>
</protein>
<dbReference type="Pfam" id="PF01799">
    <property type="entry name" value="Fer2_2"/>
    <property type="match status" value="1"/>
</dbReference>
<evidence type="ECO:0000256" key="4">
    <source>
        <dbReference type="ARBA" id="ARBA00022505"/>
    </source>
</evidence>
<dbReference type="InterPro" id="IPR005107">
    <property type="entry name" value="CO_DH_flav_C"/>
</dbReference>
<keyword evidence="17" id="KW-1185">Reference proteome</keyword>
<evidence type="ECO:0000256" key="5">
    <source>
        <dbReference type="ARBA" id="ARBA00022630"/>
    </source>
</evidence>
<evidence type="ECO:0000256" key="1">
    <source>
        <dbReference type="ARBA" id="ARBA00001924"/>
    </source>
</evidence>
<evidence type="ECO:0000313" key="17">
    <source>
        <dbReference type="Proteomes" id="UP000708208"/>
    </source>
</evidence>
<evidence type="ECO:0000256" key="9">
    <source>
        <dbReference type="ARBA" id="ARBA00023002"/>
    </source>
</evidence>
<dbReference type="PROSITE" id="PS00197">
    <property type="entry name" value="2FE2S_FER_1"/>
    <property type="match status" value="1"/>
</dbReference>
<dbReference type="SMART" id="SM01092">
    <property type="entry name" value="CO_deh_flav_C"/>
    <property type="match status" value="1"/>
</dbReference>
<dbReference type="GO" id="GO:0051537">
    <property type="term" value="F:2 iron, 2 sulfur cluster binding"/>
    <property type="evidence" value="ECO:0007669"/>
    <property type="project" value="UniProtKB-KW"/>
</dbReference>
<sequence length="607" mass="67048">MGNEQSHNVAEYGNTRNYISFLINGKEQIIHTKNGKIGAETALVDYIRDHAFLKGTKFMCREGGCGACVVMTKTKNLLTGKETIRSVNSCLVPVFACDGWEITTVEALGNKATGCHPLQQQLAKFHGSQCGFCTPGWVMNFYSAIQSKQQISLADIEDITDGNICRCTGYRPILDAVKSLAVDAPEHLKRKCGNMASCQIQTCQRLYDDLEKIDIRPPVILQDSSSNKWVKATDMMTLFEALLRFRANGLEYRIVAGNTGTGVYKNDGPYKAFVQISGIQQLQKIVMDNFTSTIIIGSGVTISAAIEALRVANISVRNAGTLAGNLMLKHNHPEFPSDIFLILVTIGATLRISSSPILNQMHSVQEFLKVNMDGKVINSIHLPKLDQVQFRSFKITRRYQSSHAFVNAGFLMHIDSNFIIKKKPTIVFGGISPAFVHASSTEEFLNGKKLNDKALQGAMKTLEREVNPSVNPTEGGSVYRKRLAQALLYKFFVGLLGDAVNAKYKSCSTDIERGPNHGKQTYEFDKSEHPLYEPVMKLEAPFQCSGEAEYTNDIPPVPLELYATIVLTRVSKANLKRVDISEAMKVPGVVGWVDDYYMLGEGPGSDI</sequence>
<dbReference type="InterPro" id="IPR002346">
    <property type="entry name" value="Mopterin_DH_FAD-bd"/>
</dbReference>
<keyword evidence="8" id="KW-0274">FAD</keyword>
<dbReference type="GO" id="GO:0071949">
    <property type="term" value="F:FAD binding"/>
    <property type="evidence" value="ECO:0007669"/>
    <property type="project" value="InterPro"/>
</dbReference>
<proteinExistence type="inferred from homology"/>
<dbReference type="GO" id="GO:0016491">
    <property type="term" value="F:oxidoreductase activity"/>
    <property type="evidence" value="ECO:0007669"/>
    <property type="project" value="UniProtKB-KW"/>
</dbReference>
<comment type="cofactor">
    <cofactor evidence="2">
        <name>FAD</name>
        <dbReference type="ChEBI" id="CHEBI:57692"/>
    </cofactor>
</comment>
<dbReference type="Pfam" id="PF00111">
    <property type="entry name" value="Fer2"/>
    <property type="match status" value="1"/>
</dbReference>
<reference evidence="16" key="1">
    <citation type="submission" date="2021-06" db="EMBL/GenBank/DDBJ databases">
        <authorList>
            <person name="Hodson N. C."/>
            <person name="Mongue J. A."/>
            <person name="Jaron S. K."/>
        </authorList>
    </citation>
    <scope>NUCLEOTIDE SEQUENCE</scope>
</reference>
<gene>
    <name evidence="16" type="ORF">AFUS01_LOCUS4807</name>
</gene>
<feature type="non-terminal residue" evidence="16">
    <location>
        <position position="607"/>
    </location>
</feature>
<comment type="caution">
    <text evidence="16">The sequence shown here is derived from an EMBL/GenBank/DDBJ whole genome shotgun (WGS) entry which is preliminary data.</text>
</comment>
<evidence type="ECO:0000256" key="12">
    <source>
        <dbReference type="ARBA" id="ARBA00023027"/>
    </source>
</evidence>
<keyword evidence="5" id="KW-0285">Flavoprotein</keyword>
<dbReference type="EMBL" id="CAJVCH010030286">
    <property type="protein sequence ID" value="CAG7709161.1"/>
    <property type="molecule type" value="Genomic_DNA"/>
</dbReference>
<dbReference type="InterPro" id="IPR001041">
    <property type="entry name" value="2Fe-2S_ferredoxin-type"/>
</dbReference>
<evidence type="ECO:0000256" key="7">
    <source>
        <dbReference type="ARBA" id="ARBA00022723"/>
    </source>
</evidence>
<keyword evidence="10" id="KW-0408">Iron</keyword>
<dbReference type="Pfam" id="PF00941">
    <property type="entry name" value="FAD_binding_5"/>
    <property type="match status" value="1"/>
</dbReference>
<dbReference type="InterPro" id="IPR000674">
    <property type="entry name" value="Ald_Oxase/Xan_DH_a/b"/>
</dbReference>
<comment type="cofactor">
    <cofactor evidence="1">
        <name>Mo-molybdopterin</name>
        <dbReference type="ChEBI" id="CHEBI:71302"/>
    </cofactor>
</comment>
<accession>A0A8J2JEL9</accession>
<evidence type="ECO:0000256" key="13">
    <source>
        <dbReference type="ARBA" id="ARBA00034078"/>
    </source>
</evidence>
<dbReference type="InterPro" id="IPR006058">
    <property type="entry name" value="2Fe2S_fd_BS"/>
</dbReference>
<dbReference type="OrthoDB" id="8300278at2759"/>
<evidence type="ECO:0000256" key="2">
    <source>
        <dbReference type="ARBA" id="ARBA00001974"/>
    </source>
</evidence>
<evidence type="ECO:0000256" key="11">
    <source>
        <dbReference type="ARBA" id="ARBA00023014"/>
    </source>
</evidence>
<evidence type="ECO:0000259" key="14">
    <source>
        <dbReference type="PROSITE" id="PS51085"/>
    </source>
</evidence>
<keyword evidence="4" id="KW-0500">Molybdenum</keyword>
<dbReference type="PROSITE" id="PS51085">
    <property type="entry name" value="2FE2S_FER_2"/>
    <property type="match status" value="1"/>
</dbReference>
<dbReference type="AlphaFoldDB" id="A0A8J2JEL9"/>
<dbReference type="CDD" id="cd00207">
    <property type="entry name" value="fer2"/>
    <property type="match status" value="1"/>
</dbReference>
<dbReference type="InterPro" id="IPR002888">
    <property type="entry name" value="2Fe-2S-bd"/>
</dbReference>
<evidence type="ECO:0000256" key="8">
    <source>
        <dbReference type="ARBA" id="ARBA00022827"/>
    </source>
</evidence>
<dbReference type="InterPro" id="IPR016166">
    <property type="entry name" value="FAD-bd_PCMH"/>
</dbReference>
<comment type="similarity">
    <text evidence="3">Belongs to the xanthine dehydrogenase family.</text>
</comment>
<feature type="domain" description="2Fe-2S ferredoxin-type" evidence="14">
    <location>
        <begin position="17"/>
        <end position="108"/>
    </location>
</feature>
<name>A0A8J2JEL9_9HEXA</name>
<dbReference type="GO" id="GO:0005506">
    <property type="term" value="F:iron ion binding"/>
    <property type="evidence" value="ECO:0007669"/>
    <property type="project" value="InterPro"/>
</dbReference>
<feature type="domain" description="FAD-binding PCMH-type" evidence="15">
    <location>
        <begin position="222"/>
        <end position="387"/>
    </location>
</feature>
<evidence type="ECO:0000256" key="3">
    <source>
        <dbReference type="ARBA" id="ARBA00006849"/>
    </source>
</evidence>
<dbReference type="PANTHER" id="PTHR45444:SF3">
    <property type="entry name" value="XANTHINE DEHYDROGENASE"/>
    <property type="match status" value="1"/>
</dbReference>
<keyword evidence="6" id="KW-0001">2Fe-2S</keyword>